<evidence type="ECO:0000313" key="1">
    <source>
        <dbReference type="EMBL" id="OIJ36944.1"/>
    </source>
</evidence>
<evidence type="ECO:0000313" key="2">
    <source>
        <dbReference type="Proteomes" id="UP000179540"/>
    </source>
</evidence>
<sequence length="125" mass="13011">MHSGTDLLQVPGLGEREADVPAHPVLLGGLHAVVESGAVDLQGRVGTAVGDGQKFTMVNQLLCAVHITVAEEFVEVKSALTIFVKDMDPVTDAARAAGFTRPPDRGIGNTLVNDIGTPGIQVTSR</sequence>
<accession>A0A1S2N2M4</accession>
<dbReference type="RefSeq" id="WP_075513866.1">
    <property type="nucleotide sequence ID" value="NZ_MODZ01000001.1"/>
</dbReference>
<comment type="caution">
    <text evidence="1">The sequence shown here is derived from an EMBL/GenBank/DDBJ whole genome shotgun (WGS) entry which is preliminary data.</text>
</comment>
<gene>
    <name evidence="1" type="ORF">BK826_00475</name>
</gene>
<dbReference type="AlphaFoldDB" id="A0A1S2N2M4"/>
<dbReference type="EMBL" id="MODZ01000001">
    <property type="protein sequence ID" value="OIJ36944.1"/>
    <property type="molecule type" value="Genomic_DNA"/>
</dbReference>
<proteinExistence type="predicted"/>
<name>A0A1S2N2M4_9MICC</name>
<dbReference type="Proteomes" id="UP000179540">
    <property type="component" value="Unassembled WGS sequence"/>
</dbReference>
<protein>
    <submittedName>
        <fullName evidence="1">Uncharacterized protein</fullName>
    </submittedName>
</protein>
<organism evidence="1 2">
    <name type="scientific">Rothia kristinae</name>
    <dbReference type="NCBI Taxonomy" id="37923"/>
    <lineage>
        <taxon>Bacteria</taxon>
        <taxon>Bacillati</taxon>
        <taxon>Actinomycetota</taxon>
        <taxon>Actinomycetes</taxon>
        <taxon>Micrococcales</taxon>
        <taxon>Micrococcaceae</taxon>
        <taxon>Rothia</taxon>
    </lineage>
</organism>
<reference evidence="1 2" key="1">
    <citation type="submission" date="2016-10" db="EMBL/GenBank/DDBJ databases">
        <title>Draft genome sequence of strain LCT isolated from the Shenzhou X spacecraft of China.</title>
        <authorList>
            <person name="Huang B."/>
        </authorList>
    </citation>
    <scope>NUCLEOTIDE SEQUENCE [LARGE SCALE GENOMIC DNA]</scope>
    <source>
        <strain evidence="1 2">LCT-H5</strain>
    </source>
</reference>